<keyword evidence="3" id="KW-1185">Reference proteome</keyword>
<feature type="region of interest" description="Disordered" evidence="1">
    <location>
        <begin position="240"/>
        <end position="279"/>
    </location>
</feature>
<evidence type="ECO:0000313" key="3">
    <source>
        <dbReference type="Proteomes" id="UP000027456"/>
    </source>
</evidence>
<gene>
    <name evidence="2" type="ORF">V565_055970</name>
</gene>
<dbReference type="STRING" id="1423351.A0A074S2M4"/>
<name>A0A074S2M4_9AGAM</name>
<feature type="compositionally biased region" description="Polar residues" evidence="1">
    <location>
        <begin position="252"/>
        <end position="263"/>
    </location>
</feature>
<evidence type="ECO:0000313" key="2">
    <source>
        <dbReference type="EMBL" id="KEP51765.1"/>
    </source>
</evidence>
<comment type="caution">
    <text evidence="2">The sequence shown here is derived from an EMBL/GenBank/DDBJ whole genome shotgun (WGS) entry which is preliminary data.</text>
</comment>
<dbReference type="HOGENOM" id="CLU_719914_0_0_1"/>
<dbReference type="Proteomes" id="UP000027456">
    <property type="component" value="Unassembled WGS sequence"/>
</dbReference>
<reference evidence="2 3" key="1">
    <citation type="submission" date="2013-12" db="EMBL/GenBank/DDBJ databases">
        <authorList>
            <person name="Cubeta M."/>
            <person name="Pakala S."/>
            <person name="Fedorova N."/>
            <person name="Thomas E."/>
            <person name="Dean R."/>
            <person name="Jabaji S."/>
            <person name="Neate S."/>
            <person name="Toda T."/>
            <person name="Tavantzis S."/>
            <person name="Vilgalys R."/>
            <person name="Bharathan N."/>
            <person name="Pakala S."/>
            <person name="Losada L.S."/>
            <person name="Zafar N."/>
            <person name="Nierman W."/>
        </authorList>
    </citation>
    <scope>NUCLEOTIDE SEQUENCE [LARGE SCALE GENOMIC DNA]</scope>
    <source>
        <strain evidence="2 3">123E</strain>
    </source>
</reference>
<protein>
    <submittedName>
        <fullName evidence="2">Uncharacterized protein</fullName>
    </submittedName>
</protein>
<feature type="compositionally biased region" description="Polar residues" evidence="1">
    <location>
        <begin position="40"/>
        <end position="49"/>
    </location>
</feature>
<organism evidence="2 3">
    <name type="scientific">Rhizoctonia solani 123E</name>
    <dbReference type="NCBI Taxonomy" id="1423351"/>
    <lineage>
        <taxon>Eukaryota</taxon>
        <taxon>Fungi</taxon>
        <taxon>Dikarya</taxon>
        <taxon>Basidiomycota</taxon>
        <taxon>Agaricomycotina</taxon>
        <taxon>Agaricomycetes</taxon>
        <taxon>Cantharellales</taxon>
        <taxon>Ceratobasidiaceae</taxon>
        <taxon>Rhizoctonia</taxon>
    </lineage>
</organism>
<dbReference type="EMBL" id="AZST01000145">
    <property type="protein sequence ID" value="KEP51765.1"/>
    <property type="molecule type" value="Genomic_DNA"/>
</dbReference>
<accession>A0A074S2M4</accession>
<feature type="region of interest" description="Disordered" evidence="1">
    <location>
        <begin position="40"/>
        <end position="65"/>
    </location>
</feature>
<proteinExistence type="predicted"/>
<evidence type="ECO:0000256" key="1">
    <source>
        <dbReference type="SAM" id="MobiDB-lite"/>
    </source>
</evidence>
<sequence length="384" mass="43047">MHLMALCAKYIPSSIKLLEFNFHPDLRRYHSHFNMRSDDVNCTSPLTPDSDSEREPETNVANENGSHDFVFDKADGDVELQLNNTLFKTRKYLINKFGVLAKLLRDTESTGQVSTSGATQLLRVTVKCDAQLIGDFINTNKILYASVIDGPFEFDTATLISALRIATVYGYDALRQFGISKLERANLSAIQRIKIAQELDVLHWIEPAFEELANRVEPIQPDEARILGIDSLLRVSNMREERRGRRSGDESTVISDTGSTLMGSRSHETPRAGSSMEDEQFDIDEDVVYNLGEPDDDLLGEKAKTRFVGIPVPAIRTYIPSKSRRQRLEVNFPDCTCTSPNAGDCVACRISPCLFKVLRSIQAQQMVHSDEIMNLQGMVSSLSF</sequence>
<dbReference type="OrthoDB" id="2367075at2759"/>
<feature type="compositionally biased region" description="Basic and acidic residues" evidence="1">
    <location>
        <begin position="240"/>
        <end position="249"/>
    </location>
</feature>
<dbReference type="AlphaFoldDB" id="A0A074S2M4"/>